<evidence type="ECO:0000313" key="1">
    <source>
        <dbReference type="EMBL" id="KAK9087028.1"/>
    </source>
</evidence>
<organism evidence="1 2">
    <name type="scientific">Stephania yunnanensis</name>
    <dbReference type="NCBI Taxonomy" id="152371"/>
    <lineage>
        <taxon>Eukaryota</taxon>
        <taxon>Viridiplantae</taxon>
        <taxon>Streptophyta</taxon>
        <taxon>Embryophyta</taxon>
        <taxon>Tracheophyta</taxon>
        <taxon>Spermatophyta</taxon>
        <taxon>Magnoliopsida</taxon>
        <taxon>Ranunculales</taxon>
        <taxon>Menispermaceae</taxon>
        <taxon>Menispermoideae</taxon>
        <taxon>Cissampelideae</taxon>
        <taxon>Stephania</taxon>
    </lineage>
</organism>
<evidence type="ECO:0008006" key="3">
    <source>
        <dbReference type="Google" id="ProtNLM"/>
    </source>
</evidence>
<evidence type="ECO:0000313" key="2">
    <source>
        <dbReference type="Proteomes" id="UP001420932"/>
    </source>
</evidence>
<sequence>MLLSVVRSAPALVPLATLIGRELRGEKVEKPSIKFGQAALAMKGEDYFLIKPDYLRIPGNSLTSFSIFAIFDGHNGISAAIFAKENLLNHVMSAIQQGIDREERLQALPRALVVGFVKTDIEFQQKGIAAIDAFFGIYITCEDLFDSFCLVGFSIGVFR</sequence>
<dbReference type="AlphaFoldDB" id="A0AAP0HG04"/>
<dbReference type="SUPFAM" id="SSF81606">
    <property type="entry name" value="PP2C-like"/>
    <property type="match status" value="1"/>
</dbReference>
<reference evidence="1 2" key="1">
    <citation type="submission" date="2024-01" db="EMBL/GenBank/DDBJ databases">
        <title>Genome assemblies of Stephania.</title>
        <authorList>
            <person name="Yang L."/>
        </authorList>
    </citation>
    <scope>NUCLEOTIDE SEQUENCE [LARGE SCALE GENOMIC DNA]</scope>
    <source>
        <strain evidence="1">YNDBR</strain>
        <tissue evidence="1">Leaf</tissue>
    </source>
</reference>
<dbReference type="Gene3D" id="3.60.40.10">
    <property type="entry name" value="PPM-type phosphatase domain"/>
    <property type="match status" value="1"/>
</dbReference>
<keyword evidence="2" id="KW-1185">Reference proteome</keyword>
<comment type="caution">
    <text evidence="1">The sequence shown here is derived from an EMBL/GenBank/DDBJ whole genome shotgun (WGS) entry which is preliminary data.</text>
</comment>
<dbReference type="InterPro" id="IPR036457">
    <property type="entry name" value="PPM-type-like_dom_sf"/>
</dbReference>
<dbReference type="Proteomes" id="UP001420932">
    <property type="component" value="Unassembled WGS sequence"/>
</dbReference>
<name>A0AAP0HG04_9MAGN</name>
<accession>A0AAP0HG04</accession>
<protein>
    <recommendedName>
        <fullName evidence="3">PPM-type phosphatase domain-containing protein</fullName>
    </recommendedName>
</protein>
<dbReference type="EMBL" id="JBBNAF010000013">
    <property type="protein sequence ID" value="KAK9087028.1"/>
    <property type="molecule type" value="Genomic_DNA"/>
</dbReference>
<proteinExistence type="predicted"/>
<gene>
    <name evidence="1" type="ORF">Syun_029422</name>
</gene>